<keyword evidence="1" id="KW-1133">Transmembrane helix</keyword>
<protein>
    <submittedName>
        <fullName evidence="2">Uncharacterized protein</fullName>
    </submittedName>
</protein>
<dbReference type="Proteomes" id="UP000645390">
    <property type="component" value="Unassembled WGS sequence"/>
</dbReference>
<proteinExistence type="predicted"/>
<dbReference type="EMBL" id="BMDJ01000018">
    <property type="protein sequence ID" value="GGI29438.1"/>
    <property type="molecule type" value="Genomic_DNA"/>
</dbReference>
<comment type="caution">
    <text evidence="2">The sequence shown here is derived from an EMBL/GenBank/DDBJ whole genome shotgun (WGS) entry which is preliminary data.</text>
</comment>
<sequence length="60" mass="6870">MYPAFVALCPDFLPFCPGFVVLAGRERKRINIVFILVLSFTGILNSKNKHIQFKFKTPLL</sequence>
<name>A0ABQ2BPC8_9SPHI</name>
<keyword evidence="1" id="KW-0812">Transmembrane</keyword>
<accession>A0ABQ2BPC8</accession>
<gene>
    <name evidence="2" type="ORF">GCM10008119_37620</name>
</gene>
<organism evidence="2 3">
    <name type="scientific">Pedobacter mendelii</name>
    <dbReference type="NCBI Taxonomy" id="1908240"/>
    <lineage>
        <taxon>Bacteria</taxon>
        <taxon>Pseudomonadati</taxon>
        <taxon>Bacteroidota</taxon>
        <taxon>Sphingobacteriia</taxon>
        <taxon>Sphingobacteriales</taxon>
        <taxon>Sphingobacteriaceae</taxon>
        <taxon>Pedobacter</taxon>
    </lineage>
</organism>
<evidence type="ECO:0000313" key="2">
    <source>
        <dbReference type="EMBL" id="GGI29438.1"/>
    </source>
</evidence>
<keyword evidence="1" id="KW-0472">Membrane</keyword>
<evidence type="ECO:0000313" key="3">
    <source>
        <dbReference type="Proteomes" id="UP000645390"/>
    </source>
</evidence>
<reference evidence="3" key="1">
    <citation type="journal article" date="2019" name="Int. J. Syst. Evol. Microbiol.">
        <title>The Global Catalogue of Microorganisms (GCM) 10K type strain sequencing project: providing services to taxonomists for standard genome sequencing and annotation.</title>
        <authorList>
            <consortium name="The Broad Institute Genomics Platform"/>
            <consortium name="The Broad Institute Genome Sequencing Center for Infectious Disease"/>
            <person name="Wu L."/>
            <person name="Ma J."/>
        </authorList>
    </citation>
    <scope>NUCLEOTIDE SEQUENCE [LARGE SCALE GENOMIC DNA]</scope>
    <source>
        <strain evidence="3">CCM 8939</strain>
    </source>
</reference>
<evidence type="ECO:0000256" key="1">
    <source>
        <dbReference type="SAM" id="Phobius"/>
    </source>
</evidence>
<keyword evidence="3" id="KW-1185">Reference proteome</keyword>
<feature type="transmembrane region" description="Helical" evidence="1">
    <location>
        <begin position="29"/>
        <end position="46"/>
    </location>
</feature>